<dbReference type="InterPro" id="IPR012337">
    <property type="entry name" value="RNaseH-like_sf"/>
</dbReference>
<keyword evidence="7" id="KW-0239">DNA-directed DNA polymerase</keyword>
<dbReference type="GO" id="GO:0003677">
    <property type="term" value="F:DNA binding"/>
    <property type="evidence" value="ECO:0007669"/>
    <property type="project" value="UniProtKB-KW"/>
</dbReference>
<dbReference type="GO" id="GO:0000166">
    <property type="term" value="F:nucleotide binding"/>
    <property type="evidence" value="ECO:0007669"/>
    <property type="project" value="InterPro"/>
</dbReference>
<dbReference type="EC" id="2.7.7.7" evidence="2"/>
<sequence length="1110" mass="129237">MKITNNNRIGNTEFNNSDLSNLDRLSKDELLNIYFFGLENPNIVNSNNEFLKIMDTLRSRFSSGIKDYKENKLLKRKIKYNDGFIEVGEFKNIVLLTDDLEPLGDTQNKDIIQDSNLNEEYNIYNMLEYKNKFEQILLNFCKEGKSYKMVFKVTMVNVNIREVGDIQTRTTNSFFIHRHSNIEYILIKFSNLIIDLLFQYQVADKININIFVKEWLDSSELKNISSLYSILDRKENQIVATYKKNKLEEVKLDKTQRALLGITRKNKSSVLVKGTNYGTIVNSEEILSKYEIKDYDSLILNESSFSTNLSKKSSIFSLEKDNNKIDGIRKEGFEVKPNELLDVKYYKLPYSGKNSNKEYIIKVSNVDNITNEVSAYIEVIENNIKKLIKIEEWTDKIEYSSENMVCFRKIKGTPQEMLFVNNNLKKVEFKYSCKLLEENRMDLDRNLKIGSFDFETYLDKDNNAIPYYIGCRTGNKRLFYKYSDYLNVDDMVLKFILDLMVIENHNRFYYAHNLSDFDGMFVLKSLINTSNNHALIIKALTKNDGTLISLEIKKKLSNNKLVKITLLDSLHLLPFSLMELGKVFKSKDDFNNTGKGFYPHDFINKQGIDLALNYKGVVPDIKYFNGISTQEYQKEIVHRINKYENGVWDSEKELIKYLTKDIDTLYNIMNTFGEFIFSKFNINITRIRTYSGLAYLIYTSKYYESKKVPIYLTTGKIDSYIRNGYYGGIVDSWTFYSDKKLWKYDIKSHYPNQMRNNPMPGGLPRFSNETNLDCIFGFVRAEVTAPLSSDLRVAILPIKGNNGELITFRGVKEGIWFSEELKNAVKYGYKVKVKDCVLFDKVYNVFDGFVNEFYNLKTQAELEKDLVSRLIYKLLLNSLSGRWGLRDLNTEMKIVDSKNLNILNKTENVDVLFTSKRLSFVKSHGVLDPDVVDLFRNENLIEKPKNQFNGDKDKPWGKNNSAVQLSAAITAYGRIYMSQFKNIHENLYFGGDTDSFILEKPLDSSMVGKNLGQAELEQIIVEAFFHSKKSYLIVNDKNETIIKMKGINKANSVLNYELFTKLFKGEDVKIKQLEFRKDYKNLNVKIHYITKTIKGISDINIINYIKTKYN</sequence>
<evidence type="ECO:0000256" key="3">
    <source>
        <dbReference type="ARBA" id="ARBA00014385"/>
    </source>
</evidence>
<comment type="similarity">
    <text evidence="1">Belongs to the DNA polymerase type-B family.</text>
</comment>
<dbReference type="EMBL" id="MW874162">
    <property type="protein sequence ID" value="QWO71454.1"/>
    <property type="molecule type" value="Genomic_DNA"/>
</dbReference>
<name>A0A8F1D512_9AGAR</name>
<keyword evidence="11" id="KW-0496">Mitochondrion</keyword>
<dbReference type="InterPro" id="IPR043502">
    <property type="entry name" value="DNA/RNA_pol_sf"/>
</dbReference>
<proteinExistence type="inferred from homology"/>
<dbReference type="Pfam" id="PF03175">
    <property type="entry name" value="DNA_pol_B_2"/>
    <property type="match status" value="1"/>
</dbReference>
<keyword evidence="8" id="KW-0238">DNA-binding</keyword>
<dbReference type="Gene3D" id="3.90.1600.10">
    <property type="entry name" value="Palm domain of DNA polymerase"/>
    <property type="match status" value="2"/>
</dbReference>
<evidence type="ECO:0000256" key="2">
    <source>
        <dbReference type="ARBA" id="ARBA00012417"/>
    </source>
</evidence>
<evidence type="ECO:0000256" key="9">
    <source>
        <dbReference type="ARBA" id="ARBA00049244"/>
    </source>
</evidence>
<evidence type="ECO:0000256" key="4">
    <source>
        <dbReference type="ARBA" id="ARBA00022679"/>
    </source>
</evidence>
<evidence type="ECO:0000259" key="10">
    <source>
        <dbReference type="Pfam" id="PF03175"/>
    </source>
</evidence>
<keyword evidence="6" id="KW-0235">DNA replication</keyword>
<dbReference type="InterPro" id="IPR023211">
    <property type="entry name" value="DNA_pol_palm_dom_sf"/>
</dbReference>
<evidence type="ECO:0000313" key="11">
    <source>
        <dbReference type="EMBL" id="QWO71454.1"/>
    </source>
</evidence>
<feature type="domain" description="DNA-directed DNA polymerase family B mitochondria/virus" evidence="10">
    <location>
        <begin position="500"/>
        <end position="981"/>
    </location>
</feature>
<dbReference type="PANTHER" id="PTHR33568">
    <property type="entry name" value="DNA POLYMERASE"/>
    <property type="match status" value="1"/>
</dbReference>
<evidence type="ECO:0000256" key="5">
    <source>
        <dbReference type="ARBA" id="ARBA00022695"/>
    </source>
</evidence>
<dbReference type="Gene3D" id="3.30.420.10">
    <property type="entry name" value="Ribonuclease H-like superfamily/Ribonuclease H"/>
    <property type="match status" value="1"/>
</dbReference>
<keyword evidence="5" id="KW-0548">Nucleotidyltransferase</keyword>
<evidence type="ECO:0000256" key="6">
    <source>
        <dbReference type="ARBA" id="ARBA00022705"/>
    </source>
</evidence>
<dbReference type="InterPro" id="IPR004868">
    <property type="entry name" value="DNA-dir_DNA_pol_B_mt/vir"/>
</dbReference>
<evidence type="ECO:0000256" key="8">
    <source>
        <dbReference type="ARBA" id="ARBA00023125"/>
    </source>
</evidence>
<evidence type="ECO:0000256" key="1">
    <source>
        <dbReference type="ARBA" id="ARBA00005755"/>
    </source>
</evidence>
<dbReference type="InterPro" id="IPR036397">
    <property type="entry name" value="RNaseH_sf"/>
</dbReference>
<dbReference type="GO" id="GO:0005739">
    <property type="term" value="C:mitochondrion"/>
    <property type="evidence" value="ECO:0007669"/>
    <property type="project" value="InterPro"/>
</dbReference>
<dbReference type="SUPFAM" id="SSF53098">
    <property type="entry name" value="Ribonuclease H-like"/>
    <property type="match status" value="1"/>
</dbReference>
<protein>
    <recommendedName>
        <fullName evidence="3">Probable DNA polymerase</fullName>
        <ecNumber evidence="2">2.7.7.7</ecNumber>
    </recommendedName>
</protein>
<dbReference type="GO" id="GO:0003887">
    <property type="term" value="F:DNA-directed DNA polymerase activity"/>
    <property type="evidence" value="ECO:0007669"/>
    <property type="project" value="UniProtKB-KW"/>
</dbReference>
<comment type="catalytic activity">
    <reaction evidence="9">
        <text>DNA(n) + a 2'-deoxyribonucleoside 5'-triphosphate = DNA(n+1) + diphosphate</text>
        <dbReference type="Rhea" id="RHEA:22508"/>
        <dbReference type="Rhea" id="RHEA-COMP:17339"/>
        <dbReference type="Rhea" id="RHEA-COMP:17340"/>
        <dbReference type="ChEBI" id="CHEBI:33019"/>
        <dbReference type="ChEBI" id="CHEBI:61560"/>
        <dbReference type="ChEBI" id="CHEBI:173112"/>
        <dbReference type="EC" id="2.7.7.7"/>
    </reaction>
</comment>
<dbReference type="InterPro" id="IPR015833">
    <property type="entry name" value="DNA-dir_DNA_pol_B_mt_lin_plsmd"/>
</dbReference>
<dbReference type="PIRSF" id="PIRSF006517">
    <property type="entry name" value="DPol_mt_plasmid"/>
    <property type="match status" value="1"/>
</dbReference>
<accession>A0A8F1D512</accession>
<gene>
    <name evidence="11" type="primary">dpo</name>
</gene>
<dbReference type="PANTHER" id="PTHR33568:SF3">
    <property type="entry name" value="DNA-DIRECTED DNA POLYMERASE"/>
    <property type="match status" value="1"/>
</dbReference>
<dbReference type="AlphaFoldDB" id="A0A8F1D512"/>
<reference evidence="11" key="1">
    <citation type="journal article" date="2022" name="Curr. Genet.">
        <title>Horizontal transfer of tRNA genes to mitochondrial plasmids facilitates gene loss from fungal mitochondrial DNA.</title>
        <authorList>
            <person name="Nieuwenhuis M."/>
            <person name="Groeneveld J."/>
            <person name="Aanen D.K."/>
        </authorList>
    </citation>
    <scope>NUCLEOTIDE SEQUENCE</scope>
    <source>
        <plasmid evidence="11">pCG</plasmid>
    </source>
</reference>
<geneLocation type="mitochondrion" evidence="11"/>
<geneLocation type="plasmid" evidence="11">
    <name>pCG</name>
</geneLocation>
<keyword evidence="11" id="KW-0614">Plasmid</keyword>
<keyword evidence="4" id="KW-0808">Transferase</keyword>
<dbReference type="GO" id="GO:0006260">
    <property type="term" value="P:DNA replication"/>
    <property type="evidence" value="ECO:0007669"/>
    <property type="project" value="UniProtKB-KW"/>
</dbReference>
<dbReference type="SUPFAM" id="SSF56672">
    <property type="entry name" value="DNA/RNA polymerases"/>
    <property type="match status" value="1"/>
</dbReference>
<organism evidence="11">
    <name type="scientific">Calocybe gambosa</name>
    <dbReference type="NCBI Taxonomy" id="56469"/>
    <lineage>
        <taxon>Eukaryota</taxon>
        <taxon>Fungi</taxon>
        <taxon>Dikarya</taxon>
        <taxon>Basidiomycota</taxon>
        <taxon>Agaricomycotina</taxon>
        <taxon>Agaricomycetes</taxon>
        <taxon>Agaricomycetidae</taxon>
        <taxon>Agaricales</taxon>
        <taxon>Tricholomatineae</taxon>
        <taxon>Lyophyllaceae</taxon>
        <taxon>Calocybe</taxon>
    </lineage>
</organism>
<evidence type="ECO:0000256" key="7">
    <source>
        <dbReference type="ARBA" id="ARBA00022932"/>
    </source>
</evidence>